<comment type="subcellular location">
    <subcellularLocation>
        <location evidence="1">Golgi apparatus membrane</location>
        <topology evidence="1">Single-pass type II membrane protein</topology>
    </subcellularLocation>
</comment>
<keyword evidence="8" id="KW-1185">Reference proteome</keyword>
<keyword evidence="3" id="KW-0808">Transferase</keyword>
<dbReference type="InterPro" id="IPR040911">
    <property type="entry name" value="Exostosin_GT47"/>
</dbReference>
<dbReference type="InterPro" id="IPR032675">
    <property type="entry name" value="LRR_dom_sf"/>
</dbReference>
<reference evidence="7 8" key="1">
    <citation type="journal article" date="2021" name="Nat. Plants">
        <title>The Taxus genome provides insights into paclitaxel biosynthesis.</title>
        <authorList>
            <person name="Xiong X."/>
            <person name="Gou J."/>
            <person name="Liao Q."/>
            <person name="Li Y."/>
            <person name="Zhou Q."/>
            <person name="Bi G."/>
            <person name="Li C."/>
            <person name="Du R."/>
            <person name="Wang X."/>
            <person name="Sun T."/>
            <person name="Guo L."/>
            <person name="Liang H."/>
            <person name="Lu P."/>
            <person name="Wu Y."/>
            <person name="Zhang Z."/>
            <person name="Ro D.K."/>
            <person name="Shang Y."/>
            <person name="Huang S."/>
            <person name="Yan J."/>
        </authorList>
    </citation>
    <scope>NUCLEOTIDE SEQUENCE [LARGE SCALE GENOMIC DNA]</scope>
    <source>
        <strain evidence="7">Ta-2019</strain>
    </source>
</reference>
<comment type="caution">
    <text evidence="7">The sequence shown here is derived from an EMBL/GenBank/DDBJ whole genome shotgun (WGS) entry which is preliminary data.</text>
</comment>
<evidence type="ECO:0000259" key="6">
    <source>
        <dbReference type="Pfam" id="PF03016"/>
    </source>
</evidence>
<sequence length="478" mass="53500">MLSGLKIFVYPDIYNSNSSFAGIFLPYRNPYNPKLGNYFSEHMFKINLLRSPFLTPNPEEAHFFFLPFSINSLRNDRRVFSEASISQFVADYSKNISERFGFWNRSRGADHFYVCCHSVGRDVASKFLDLHRYAIQVVCSSSYFQKFYVSHKDVAMPQVWPRLPKTNLVPKSERTILAFFAGREQNSIIRQQLIDMWGNDTSMIISGKYHNSQEGFTKSKYCLHVKGYEVNTARVSDAIHFGCVPVIISNHYDLPFANVLDWSKFSIVISHSDIPHLKAILLSISEKMYASFLANLHKELVLIGLNLTTMNLGLLASNCQALERLALYGSDTIGDVEIGGIAAKYISLKKLCIKGCPVSDQGIESLISGCPKLVKIKVKKCRGVISEGADRLKANRVSLAINLDCMPSALTNLIIGETLETTGSSIQGGNVLNLPSSNRASSSLAKANFSLFARRNFVACAFMRLSNGSIFFCYKHCL</sequence>
<dbReference type="PANTHER" id="PTHR11062:SF235">
    <property type="entry name" value="GLYCOSYLTRANSFERASE-LIKE PROTEIN"/>
    <property type="match status" value="1"/>
</dbReference>
<dbReference type="InterPro" id="IPR004263">
    <property type="entry name" value="Exostosin"/>
</dbReference>
<dbReference type="GO" id="GO:0016757">
    <property type="term" value="F:glycosyltransferase activity"/>
    <property type="evidence" value="ECO:0007669"/>
    <property type="project" value="UniProtKB-KW"/>
</dbReference>
<evidence type="ECO:0000256" key="3">
    <source>
        <dbReference type="ARBA" id="ARBA00022676"/>
    </source>
</evidence>
<keyword evidence="3" id="KW-0328">Glycosyltransferase</keyword>
<evidence type="ECO:0000256" key="4">
    <source>
        <dbReference type="ARBA" id="ARBA00022968"/>
    </source>
</evidence>
<keyword evidence="4" id="KW-0812">Transmembrane</keyword>
<dbReference type="Pfam" id="PF03016">
    <property type="entry name" value="Exostosin_GT47"/>
    <property type="match status" value="1"/>
</dbReference>
<dbReference type="GO" id="GO:0000139">
    <property type="term" value="C:Golgi membrane"/>
    <property type="evidence" value="ECO:0007669"/>
    <property type="project" value="UniProtKB-SubCell"/>
</dbReference>
<dbReference type="AlphaFoldDB" id="A0AA38GTD7"/>
<evidence type="ECO:0000313" key="8">
    <source>
        <dbReference type="Proteomes" id="UP000824469"/>
    </source>
</evidence>
<evidence type="ECO:0000256" key="1">
    <source>
        <dbReference type="ARBA" id="ARBA00004323"/>
    </source>
</evidence>
<gene>
    <name evidence="7" type="ORF">KI387_001025</name>
</gene>
<name>A0AA38GTD7_TAXCH</name>
<evidence type="ECO:0000256" key="5">
    <source>
        <dbReference type="ARBA" id="ARBA00023034"/>
    </source>
</evidence>
<dbReference type="SUPFAM" id="SSF52047">
    <property type="entry name" value="RNI-like"/>
    <property type="match status" value="1"/>
</dbReference>
<proteinExistence type="inferred from homology"/>
<comment type="similarity">
    <text evidence="2">Belongs to the glycosyltransferase 47 family.</text>
</comment>
<dbReference type="Proteomes" id="UP000824469">
    <property type="component" value="Unassembled WGS sequence"/>
</dbReference>
<keyword evidence="5" id="KW-0333">Golgi apparatus</keyword>
<dbReference type="Gene3D" id="3.80.10.10">
    <property type="entry name" value="Ribonuclease Inhibitor"/>
    <property type="match status" value="1"/>
</dbReference>
<keyword evidence="4" id="KW-0735">Signal-anchor</keyword>
<accession>A0AA38GTD7</accession>
<protein>
    <recommendedName>
        <fullName evidence="6">Exostosin GT47 domain-containing protein</fullName>
    </recommendedName>
</protein>
<feature type="domain" description="Exostosin GT47" evidence="6">
    <location>
        <begin position="3"/>
        <end position="282"/>
    </location>
</feature>
<evidence type="ECO:0000256" key="2">
    <source>
        <dbReference type="ARBA" id="ARBA00010271"/>
    </source>
</evidence>
<organism evidence="7 8">
    <name type="scientific">Taxus chinensis</name>
    <name type="common">Chinese yew</name>
    <name type="synonym">Taxus wallichiana var. chinensis</name>
    <dbReference type="NCBI Taxonomy" id="29808"/>
    <lineage>
        <taxon>Eukaryota</taxon>
        <taxon>Viridiplantae</taxon>
        <taxon>Streptophyta</taxon>
        <taxon>Embryophyta</taxon>
        <taxon>Tracheophyta</taxon>
        <taxon>Spermatophyta</taxon>
        <taxon>Pinopsida</taxon>
        <taxon>Pinidae</taxon>
        <taxon>Conifers II</taxon>
        <taxon>Cupressales</taxon>
        <taxon>Taxaceae</taxon>
        <taxon>Taxus</taxon>
    </lineage>
</organism>
<evidence type="ECO:0000313" key="7">
    <source>
        <dbReference type="EMBL" id="KAH9328917.1"/>
    </source>
</evidence>
<dbReference type="PANTHER" id="PTHR11062">
    <property type="entry name" value="EXOSTOSIN HEPARAN SULFATE GLYCOSYLTRANSFERASE -RELATED"/>
    <property type="match status" value="1"/>
</dbReference>
<dbReference type="EMBL" id="JAHRHJ020000001">
    <property type="protein sequence ID" value="KAH9328917.1"/>
    <property type="molecule type" value="Genomic_DNA"/>
</dbReference>